<organism evidence="7">
    <name type="scientific">Timema douglasi</name>
    <name type="common">Walking stick</name>
    <dbReference type="NCBI Taxonomy" id="61478"/>
    <lineage>
        <taxon>Eukaryota</taxon>
        <taxon>Metazoa</taxon>
        <taxon>Ecdysozoa</taxon>
        <taxon>Arthropoda</taxon>
        <taxon>Hexapoda</taxon>
        <taxon>Insecta</taxon>
        <taxon>Pterygota</taxon>
        <taxon>Neoptera</taxon>
        <taxon>Polyneoptera</taxon>
        <taxon>Phasmatodea</taxon>
        <taxon>Timematodea</taxon>
        <taxon>Timematoidea</taxon>
        <taxon>Timematidae</taxon>
        <taxon>Timema</taxon>
    </lineage>
</organism>
<accession>A0A7R8Z2K5</accession>
<sequence>MLSGARGGDTWGGQIILAGRRERKKKYAANGAINHPRSRVISRNLPHQEQQPVSLTLSAQQPRSSPWLSWDVLIKKEDSFNKNLGDYIENTIRSPDPWFEQTEDRHTPSLENNPENISTHITNITPKVRQASLYGPILPHKAGTLSNGSEESAIGKSQTYSQGGDTSKLSGSSVVCIVQKKSGGHQLYAMKYMSKNQCAAREALRNVLREVEILTQLDHPFLVNLWFSFQGQPQFLFYHCVLLPNLHNSKSYQARAFKRAGAYHPRAFQRARAYSPRNFKRTRAYRTRALKKERLELTIQGLSREKEPTVQGPSGKQKLSFPESSREQDPPAPGPSREQEPTILRPSRHKYLYCPRAFKRASAYSQRAVKRAIELYFIFAISS</sequence>
<evidence type="ECO:0000256" key="5">
    <source>
        <dbReference type="ARBA" id="ARBA00022840"/>
    </source>
</evidence>
<keyword evidence="5" id="KW-0067">ATP-binding</keyword>
<name>A0A7R8Z2K5_TIMDO</name>
<reference evidence="7" key="1">
    <citation type="submission" date="2020-11" db="EMBL/GenBank/DDBJ databases">
        <authorList>
            <person name="Tran Van P."/>
        </authorList>
    </citation>
    <scope>NUCLEOTIDE SEQUENCE</scope>
</reference>
<dbReference type="InterPro" id="IPR011009">
    <property type="entry name" value="Kinase-like_dom_sf"/>
</dbReference>
<dbReference type="GO" id="GO:0004703">
    <property type="term" value="F:G protein-coupled receptor kinase activity"/>
    <property type="evidence" value="ECO:0007669"/>
    <property type="project" value="TreeGrafter"/>
</dbReference>
<dbReference type="GO" id="GO:0007186">
    <property type="term" value="P:G protein-coupled receptor signaling pathway"/>
    <property type="evidence" value="ECO:0007669"/>
    <property type="project" value="TreeGrafter"/>
</dbReference>
<evidence type="ECO:0000256" key="2">
    <source>
        <dbReference type="ARBA" id="ARBA00022679"/>
    </source>
</evidence>
<dbReference type="SUPFAM" id="SSF56112">
    <property type="entry name" value="Protein kinase-like (PK-like)"/>
    <property type="match status" value="1"/>
</dbReference>
<evidence type="ECO:0000313" key="7">
    <source>
        <dbReference type="EMBL" id="CAD7193581.1"/>
    </source>
</evidence>
<protein>
    <recommendedName>
        <fullName evidence="8">Protein kinase domain-containing protein</fullName>
    </recommendedName>
</protein>
<proteinExistence type="predicted"/>
<evidence type="ECO:0000256" key="6">
    <source>
        <dbReference type="SAM" id="MobiDB-lite"/>
    </source>
</evidence>
<keyword evidence="2" id="KW-0808">Transferase</keyword>
<keyword evidence="4" id="KW-0418">Kinase</keyword>
<dbReference type="PANTHER" id="PTHR24355:SF30">
    <property type="entry name" value="SERINE_THREONINE-PROTEIN KINASE 32B ISOFORM X1"/>
    <property type="match status" value="1"/>
</dbReference>
<dbReference type="EMBL" id="OA564275">
    <property type="protein sequence ID" value="CAD7193581.1"/>
    <property type="molecule type" value="Genomic_DNA"/>
</dbReference>
<dbReference type="GO" id="GO:0001664">
    <property type="term" value="F:G protein-coupled receptor binding"/>
    <property type="evidence" value="ECO:0007669"/>
    <property type="project" value="TreeGrafter"/>
</dbReference>
<feature type="region of interest" description="Disordered" evidence="6">
    <location>
        <begin position="301"/>
        <end position="346"/>
    </location>
</feature>
<keyword evidence="1" id="KW-0723">Serine/threonine-protein kinase</keyword>
<feature type="region of interest" description="Disordered" evidence="6">
    <location>
        <begin position="97"/>
        <end position="117"/>
    </location>
</feature>
<dbReference type="GO" id="GO:0009966">
    <property type="term" value="P:regulation of signal transduction"/>
    <property type="evidence" value="ECO:0007669"/>
    <property type="project" value="TreeGrafter"/>
</dbReference>
<gene>
    <name evidence="7" type="ORF">TDIB3V08_LOCUS44</name>
</gene>
<keyword evidence="3" id="KW-0547">Nucleotide-binding</keyword>
<dbReference type="GO" id="GO:0005524">
    <property type="term" value="F:ATP binding"/>
    <property type="evidence" value="ECO:0007669"/>
    <property type="project" value="UniProtKB-KW"/>
</dbReference>
<evidence type="ECO:0000256" key="3">
    <source>
        <dbReference type="ARBA" id="ARBA00022741"/>
    </source>
</evidence>
<dbReference type="AlphaFoldDB" id="A0A7R8Z2K5"/>
<dbReference type="PANTHER" id="PTHR24355">
    <property type="entry name" value="G PROTEIN-COUPLED RECEPTOR KINASE/RIBOSOMAL PROTEIN S6 KINASE"/>
    <property type="match status" value="1"/>
</dbReference>
<dbReference type="Gene3D" id="3.30.200.20">
    <property type="entry name" value="Phosphorylase Kinase, domain 1"/>
    <property type="match status" value="1"/>
</dbReference>
<evidence type="ECO:0000256" key="4">
    <source>
        <dbReference type="ARBA" id="ARBA00022777"/>
    </source>
</evidence>
<evidence type="ECO:0008006" key="8">
    <source>
        <dbReference type="Google" id="ProtNLM"/>
    </source>
</evidence>
<evidence type="ECO:0000256" key="1">
    <source>
        <dbReference type="ARBA" id="ARBA00022527"/>
    </source>
</evidence>
<feature type="region of interest" description="Disordered" evidence="6">
    <location>
        <begin position="145"/>
        <end position="166"/>
    </location>
</feature>